<dbReference type="InterPro" id="IPR012434">
    <property type="entry name" value="DUF1631"/>
</dbReference>
<dbReference type="Pfam" id="PF07793">
    <property type="entry name" value="DUF1631"/>
    <property type="match status" value="1"/>
</dbReference>
<keyword evidence="3" id="KW-1185">Reference proteome</keyword>
<feature type="region of interest" description="Disordered" evidence="1">
    <location>
        <begin position="626"/>
        <end position="648"/>
    </location>
</feature>
<feature type="region of interest" description="Disordered" evidence="1">
    <location>
        <begin position="1"/>
        <end position="21"/>
    </location>
</feature>
<organism evidence="2 3">
    <name type="scientific">Simplicispira suum</name>
    <dbReference type="NCBI Taxonomy" id="2109915"/>
    <lineage>
        <taxon>Bacteria</taxon>
        <taxon>Pseudomonadati</taxon>
        <taxon>Pseudomonadota</taxon>
        <taxon>Betaproteobacteria</taxon>
        <taxon>Burkholderiales</taxon>
        <taxon>Comamonadaceae</taxon>
        <taxon>Simplicispira</taxon>
    </lineage>
</organism>
<evidence type="ECO:0000256" key="1">
    <source>
        <dbReference type="SAM" id="MobiDB-lite"/>
    </source>
</evidence>
<evidence type="ECO:0000313" key="2">
    <source>
        <dbReference type="EMBL" id="AVO39951.1"/>
    </source>
</evidence>
<gene>
    <name evidence="2" type="ORF">C6571_00285</name>
</gene>
<dbReference type="AlphaFoldDB" id="A0A2S0MW60"/>
<reference evidence="2 3" key="1">
    <citation type="submission" date="2018-03" db="EMBL/GenBank/DDBJ databases">
        <title>Genome sequencing of Simplicispira sp.</title>
        <authorList>
            <person name="Kim S.-J."/>
            <person name="Heo J."/>
            <person name="Kwon S.-W."/>
        </authorList>
    </citation>
    <scope>NUCLEOTIDE SEQUENCE [LARGE SCALE GENOMIC DNA]</scope>
    <source>
        <strain evidence="2 3">SC1-8</strain>
    </source>
</reference>
<proteinExistence type="predicted"/>
<sequence>MHTRKQGLRDGPMNHAASPPAGPDVVVYTEIVRTTLAGSGHLMERVIEVSRRALQAREDQARTPRESHSVMHARQHLERVAFVLFERFAGALEQAVAKGADQNQTATRSLFSVQFDELELMDESQLSENVERARARQSLAEAVTAPLAELNALMSAAQGQSSVDPGHNPLQPELFLQAMQAVVGQMQPSDEVRRDWMTHLAEAMGAELRTLYLQLIAQMQESGIKPAGYAVRQQGGNYVYVKPAGEEGHAPGFGPEAAPWCRGDAQAPAKPAAGTDHTLLTLHQLRRLLRGELADGPTPEIPFSERFSREFESTPSHAAAPSPDFDITVPAAFEALQEMKQVDHMMERLGNRGPLGTTAAAATAPQNPKAALGQALSMEVVALMLDNIARDGRLLWPVQQLVKKLEPALLKLAVADPRFFSDKDHPARRLLQEMTDRSLAFESIDTPGFESFMQPLIDVMGPLTHSSIEDQEPFGHALDQLLDAWATREKKREHERLRAIDALRHAEQRNLLAARMWQEMRSLPQIEVVPAEVARFLLGPWTQVMAQARLDDTSGSNDPGRYREAVDALIWSAQPQLTRINVGRLARLVPKLLSRLHAGLVAIDYPPTDTERFFELLMQLHQQAFEPDRSAQAPPPSHPKRSKAPTMETDEPWIAPSEAVESGFMDALADPQPGNAADEALDPISTGIAPHREMAVGTWVNLQVEGKWERTQLSWIGSHGNLFLFTNTYGHTQSMTRRLLDRLVARGTLQIISGQTVVAGALDAVAQTALRNSLDTGY</sequence>
<accession>A0A2S0MW60</accession>
<name>A0A2S0MW60_9BURK</name>
<dbReference type="OrthoDB" id="6188167at2"/>
<evidence type="ECO:0000313" key="3">
    <source>
        <dbReference type="Proteomes" id="UP000239326"/>
    </source>
</evidence>
<evidence type="ECO:0008006" key="4">
    <source>
        <dbReference type="Google" id="ProtNLM"/>
    </source>
</evidence>
<dbReference type="Proteomes" id="UP000239326">
    <property type="component" value="Chromosome"/>
</dbReference>
<protein>
    <recommendedName>
        <fullName evidence="4">DUF1631 domain-containing protein</fullName>
    </recommendedName>
</protein>
<dbReference type="KEGG" id="simp:C6571_00285"/>
<dbReference type="EMBL" id="CP027669">
    <property type="protein sequence ID" value="AVO39951.1"/>
    <property type="molecule type" value="Genomic_DNA"/>
</dbReference>